<organism evidence="4 5">
    <name type="scientific">Dyadobacter koreensis</name>
    <dbReference type="NCBI Taxonomy" id="408657"/>
    <lineage>
        <taxon>Bacteria</taxon>
        <taxon>Pseudomonadati</taxon>
        <taxon>Bacteroidota</taxon>
        <taxon>Cytophagia</taxon>
        <taxon>Cytophagales</taxon>
        <taxon>Spirosomataceae</taxon>
        <taxon>Dyadobacter</taxon>
    </lineage>
</organism>
<keyword evidence="1 2" id="KW-0732">Signal</keyword>
<feature type="chain" id="PRO_5011502643" evidence="2">
    <location>
        <begin position="20"/>
        <end position="536"/>
    </location>
</feature>
<evidence type="ECO:0000313" key="4">
    <source>
        <dbReference type="EMBL" id="SEJ73193.1"/>
    </source>
</evidence>
<dbReference type="InterPro" id="IPR032812">
    <property type="entry name" value="SbsA_Ig"/>
</dbReference>
<gene>
    <name evidence="4" type="ORF">SAMN04487995_6165</name>
</gene>
<evidence type="ECO:0000256" key="2">
    <source>
        <dbReference type="SAM" id="SignalP"/>
    </source>
</evidence>
<dbReference type="Pfam" id="PF13205">
    <property type="entry name" value="Big_5"/>
    <property type="match status" value="1"/>
</dbReference>
<evidence type="ECO:0000313" key="5">
    <source>
        <dbReference type="Proteomes" id="UP000199532"/>
    </source>
</evidence>
<proteinExistence type="predicted"/>
<dbReference type="AlphaFoldDB" id="A0A1H7B637"/>
<dbReference type="STRING" id="408657.SAMN04487995_6165"/>
<dbReference type="Proteomes" id="UP000199532">
    <property type="component" value="Unassembled WGS sequence"/>
</dbReference>
<accession>A0A1H7B637</accession>
<dbReference type="OrthoDB" id="9809989at2"/>
<feature type="signal peptide" evidence="2">
    <location>
        <begin position="1"/>
        <end position="19"/>
    </location>
</feature>
<dbReference type="EMBL" id="FNXY01000014">
    <property type="protein sequence ID" value="SEJ73193.1"/>
    <property type="molecule type" value="Genomic_DNA"/>
</dbReference>
<keyword evidence="5" id="KW-1185">Reference proteome</keyword>
<evidence type="ECO:0000259" key="3">
    <source>
        <dbReference type="Pfam" id="PF13205"/>
    </source>
</evidence>
<reference evidence="4 5" key="1">
    <citation type="submission" date="2016-10" db="EMBL/GenBank/DDBJ databases">
        <authorList>
            <person name="de Groot N.N."/>
        </authorList>
    </citation>
    <scope>NUCLEOTIDE SEQUENCE [LARGE SCALE GENOMIC DNA]</scope>
    <source>
        <strain evidence="4 5">DSM 19938</strain>
    </source>
</reference>
<protein>
    <submittedName>
        <fullName evidence="4">Ig-like domain-containing protein</fullName>
    </submittedName>
</protein>
<evidence type="ECO:0000256" key="1">
    <source>
        <dbReference type="ARBA" id="ARBA00022729"/>
    </source>
</evidence>
<name>A0A1H7B637_9BACT</name>
<sequence length="536" mass="61419">MFKKYFLPIICLILLTKCAQQVAPTGGKKDIIPPNLIESDPPNRTLNFTGNKISLFFDEYVVIDNITQKLIITPEADNPYNFKQKGTSIELNFKKQFEDSTTYTLNFGDAIKDYAEKNPAKNLKLVFSTGSSLDSGRVYGTIKDMRSNKPIFDALVGLYPISDTLNIVKQKPFYFSRTDSSGHFSIENAQIKDYRLFAIDDKNRNLLYNAKDERIGFLPQPVNAGSDSLNYDVSLFLSDNTPFRVQRTIPKVNNYTVVFNKGIEKVDVNFMNKDTLPYIVENNQQLKFFNIQPHPDTTYIRMTVTDSLGTSAQDTIKVSFLQQRGKDRQKDPFTMTSIPAQNKPLSKIFDYELQLSKPVSFIDDKSIQLISDSLTKEPLSNFKWSWNKYHNQIKISAKSTAKDSIKWDIPKGSLISIEGDTLAKMLIKHKVLNEEDYGLLRGSVNGADTTHIIVELVDQDYKILQSLYTTPFTFRNIPQGNYFLRLIIDANNNRRWDTGLPSENRQPEKIYYFPDKLLIKANFEINDTNFDLSTVR</sequence>
<dbReference type="RefSeq" id="WP_090342493.1">
    <property type="nucleotide sequence ID" value="NZ_FNXY01000014.1"/>
</dbReference>
<feature type="domain" description="SbsA Ig-like" evidence="3">
    <location>
        <begin position="30"/>
        <end position="129"/>
    </location>
</feature>